<evidence type="ECO:0000256" key="2">
    <source>
        <dbReference type="SAM" id="MobiDB-lite"/>
    </source>
</evidence>
<evidence type="ECO:0000256" key="4">
    <source>
        <dbReference type="SAM" id="SignalP"/>
    </source>
</evidence>
<dbReference type="EMBL" id="MKKU01000268">
    <property type="protein sequence ID" value="RNF17247.1"/>
    <property type="molecule type" value="Genomic_DNA"/>
</dbReference>
<reference evidence="5 6" key="1">
    <citation type="journal article" date="2018" name="BMC Genomics">
        <title>Genomic comparison of Trypanosoma conorhini and Trypanosoma rangeli to Trypanosoma cruzi strains of high and low virulence.</title>
        <authorList>
            <person name="Bradwell K.R."/>
            <person name="Koparde V.N."/>
            <person name="Matveyev A.V."/>
            <person name="Serrano M.G."/>
            <person name="Alves J.M."/>
            <person name="Parikh H."/>
            <person name="Huang B."/>
            <person name="Lee V."/>
            <person name="Espinosa-Alvarez O."/>
            <person name="Ortiz P.A."/>
            <person name="Costa-Martins A.G."/>
            <person name="Teixeira M.M."/>
            <person name="Buck G.A."/>
        </authorList>
    </citation>
    <scope>NUCLEOTIDE SEQUENCE [LARGE SCALE GENOMIC DNA]</scope>
    <source>
        <strain evidence="5 6">025E</strain>
    </source>
</reference>
<feature type="transmembrane region" description="Helical" evidence="3">
    <location>
        <begin position="479"/>
        <end position="504"/>
    </location>
</feature>
<feature type="transmembrane region" description="Helical" evidence="3">
    <location>
        <begin position="524"/>
        <end position="550"/>
    </location>
</feature>
<evidence type="ECO:0000256" key="1">
    <source>
        <dbReference type="SAM" id="Coils"/>
    </source>
</evidence>
<protein>
    <submittedName>
        <fullName evidence="5">Putative 3-transmembrane protein A13</fullName>
    </submittedName>
</protein>
<evidence type="ECO:0000313" key="6">
    <source>
        <dbReference type="Proteomes" id="UP000284403"/>
    </source>
</evidence>
<dbReference type="RefSeq" id="XP_029228083.1">
    <property type="nucleotide sequence ID" value="XM_029371793.1"/>
</dbReference>
<sequence>MARGDSARGRRCVCLLVFTLLCALRASVTADSAVLTDPATGEVVLLTPGKMHSSVASRSPVVGLWPHGDGRDDDTAFFRAEDDAYEQWVARKRQREREQQRRHGTGGGGKGGEATKGTQSNSKKTRKSRLERFSAEAVRTRNAARRQRLKELTNTSLFELAWNEIRADTDLLKDFVYEASSFAPQEVPGATPEEQYSHLLKTVFRHTLRNMTQEKRSVWIENWLYALPYPMLLDGRTVGNAEREVRNIKEYMSRVDSAQRTANVTENDVGNVNYTKQLIRENLCGSAEMLNASRAAHRMVIELALPLLPHFRQSVTTQLRDVNAQIVGNDESTALLRQQLKEWTRRKSNLKASNEKVTRVESELRRAVYGKTLLPEDAFIFSLALIAKLRLGQNTGMESVDVATDLGTCVSLTAAQEAELKAALYRPFGIGLLAVATLSWALLGSREFWLKRVRRSLFSLQRTTEVSGHSRGKFSLVRLCLRVNLLIEACVPLIVPTFSLYAALNRKNEGPSLYHVFLFSRPAQRLMLAGVVVVLYLLSLMVFSLMGALYNCSSTTTPRRKLKKP</sequence>
<keyword evidence="4" id="KW-0732">Signal</keyword>
<dbReference type="GeneID" id="40318499"/>
<accession>A0A3R7LMB9</accession>
<dbReference type="OrthoDB" id="251826at2759"/>
<keyword evidence="3" id="KW-1133">Transmembrane helix</keyword>
<keyword evidence="1" id="KW-0175">Coiled coil</keyword>
<feature type="signal peptide" evidence="4">
    <location>
        <begin position="1"/>
        <end position="30"/>
    </location>
</feature>
<gene>
    <name evidence="5" type="ORF">Tco025E_04888</name>
</gene>
<keyword evidence="3 5" id="KW-0812">Transmembrane</keyword>
<feature type="region of interest" description="Disordered" evidence="2">
    <location>
        <begin position="90"/>
        <end position="133"/>
    </location>
</feature>
<feature type="coiled-coil region" evidence="1">
    <location>
        <begin position="241"/>
        <end position="268"/>
    </location>
</feature>
<keyword evidence="6" id="KW-1185">Reference proteome</keyword>
<evidence type="ECO:0000313" key="5">
    <source>
        <dbReference type="EMBL" id="RNF17247.1"/>
    </source>
</evidence>
<dbReference type="Proteomes" id="UP000284403">
    <property type="component" value="Unassembled WGS sequence"/>
</dbReference>
<name>A0A3R7LMB9_9TRYP</name>
<feature type="compositionally biased region" description="Gly residues" evidence="2">
    <location>
        <begin position="105"/>
        <end position="114"/>
    </location>
</feature>
<feature type="chain" id="PRO_5018764593" evidence="4">
    <location>
        <begin position="31"/>
        <end position="565"/>
    </location>
</feature>
<evidence type="ECO:0000256" key="3">
    <source>
        <dbReference type="SAM" id="Phobius"/>
    </source>
</evidence>
<organism evidence="5 6">
    <name type="scientific">Trypanosoma conorhini</name>
    <dbReference type="NCBI Taxonomy" id="83891"/>
    <lineage>
        <taxon>Eukaryota</taxon>
        <taxon>Discoba</taxon>
        <taxon>Euglenozoa</taxon>
        <taxon>Kinetoplastea</taxon>
        <taxon>Metakinetoplastina</taxon>
        <taxon>Trypanosomatida</taxon>
        <taxon>Trypanosomatidae</taxon>
        <taxon>Trypanosoma</taxon>
    </lineage>
</organism>
<dbReference type="AlphaFoldDB" id="A0A3R7LMB9"/>
<feature type="transmembrane region" description="Helical" evidence="3">
    <location>
        <begin position="424"/>
        <end position="445"/>
    </location>
</feature>
<proteinExistence type="predicted"/>
<comment type="caution">
    <text evidence="5">The sequence shown here is derived from an EMBL/GenBank/DDBJ whole genome shotgun (WGS) entry which is preliminary data.</text>
</comment>
<keyword evidence="3" id="KW-0472">Membrane</keyword>